<dbReference type="EC" id="3.1.-.-" evidence="10"/>
<sequence>MMSSVKIDKFADLSKDNLCVKLYHPDFLYIGNRDFLGVIMSWRSILISQGGKLSLQRKQMLIQQSNNSFTVPLEDIAVIVIESKETLITAPLLSALAQYGVTLLTCDEQFLPCGQWLPFGQYYRQLKTLKLQLETTLPQKKQLWQKIVQQKIRNQGFVLEQVGYFNETKRLNRMANQVKSGDKENVEAQAALIYFQTLFGKTFKRSEENNINAHLNYAYTVLRSAIARALVLYGWLPQLGIFHRSEVNPFNLADDFVEPFRPLVDLMVWQLWHTNQLTSGLSPNTKQKLISLLHHQMSFQEETFSVLAAIDRTVGSFQAALTTPNANLLKLPEILPLKEHQYE</sequence>
<evidence type="ECO:0000256" key="6">
    <source>
        <dbReference type="ARBA" id="ARBA00023118"/>
    </source>
</evidence>
<dbReference type="PANTHER" id="PTHR34353:SF2">
    <property type="entry name" value="CRISPR-ASSOCIATED ENDONUCLEASE CAS1 1"/>
    <property type="match status" value="1"/>
</dbReference>
<dbReference type="InterPro" id="IPR019855">
    <property type="entry name" value="CRISPR-assoc_Cas1_NMENI"/>
</dbReference>
<evidence type="ECO:0000256" key="4">
    <source>
        <dbReference type="ARBA" id="ARBA00022801"/>
    </source>
</evidence>
<comment type="similarity">
    <text evidence="10">Belongs to the CRISPR-associated endonuclease Cas1 family.</text>
</comment>
<comment type="function">
    <text evidence="10">CRISPR (clustered regularly interspaced short palindromic repeat), is an adaptive immune system that provides protection against mobile genetic elements (viruses, transposable elements and conjugative plasmids). CRISPR clusters contain spacers, sequences complementary to antecedent mobile elements, and target invading nucleic acids. CRISPR clusters are transcribed and processed into CRISPR RNA (crRNA). Acts as a dsDNA endonuclease. Involved in the integration of spacer DNA into the CRISPR cassette.</text>
</comment>
<comment type="subunit">
    <text evidence="9 10">Homodimer, forms a heterotetramer with a Cas2 homodimer.</text>
</comment>
<keyword evidence="8 10" id="KW-0464">Manganese</keyword>
<keyword evidence="1 10" id="KW-0540">Nuclease</keyword>
<keyword evidence="7 10" id="KW-0238">DNA-binding</keyword>
<feature type="binding site" evidence="10">
    <location>
        <position position="258"/>
    </location>
    <ligand>
        <name>Mn(2+)</name>
        <dbReference type="ChEBI" id="CHEBI:29035"/>
    </ligand>
</feature>
<dbReference type="HAMAP" id="MF_01470">
    <property type="entry name" value="Cas1"/>
    <property type="match status" value="1"/>
</dbReference>
<protein>
    <recommendedName>
        <fullName evidence="10">CRISPR-associated endonuclease Cas1</fullName>
        <ecNumber evidence="10">3.1.-.-</ecNumber>
    </recommendedName>
</protein>
<keyword evidence="2 10" id="KW-0479">Metal-binding</keyword>
<feature type="binding site" evidence="10">
    <location>
        <position position="243"/>
    </location>
    <ligand>
        <name>Mn(2+)</name>
        <dbReference type="ChEBI" id="CHEBI:29035"/>
    </ligand>
</feature>
<dbReference type="EMBL" id="AE004439">
    <property type="protein sequence ID" value="AAK03210.1"/>
    <property type="molecule type" value="Genomic_DNA"/>
</dbReference>
<evidence type="ECO:0000313" key="12">
    <source>
        <dbReference type="Proteomes" id="UP000000809"/>
    </source>
</evidence>
<evidence type="ECO:0000256" key="2">
    <source>
        <dbReference type="ARBA" id="ARBA00022723"/>
    </source>
</evidence>
<dbReference type="Gene3D" id="1.20.120.920">
    <property type="entry name" value="CRISPR-associated endonuclease Cas1, C-terminal domain"/>
    <property type="match status" value="1"/>
</dbReference>
<dbReference type="STRING" id="272843.PM1126"/>
<dbReference type="InterPro" id="IPR002729">
    <property type="entry name" value="CRISPR-assoc_Cas1"/>
</dbReference>
<accession>Q9CLT3</accession>
<proteinExistence type="inferred from homology"/>
<dbReference type="HOGENOM" id="CLU_055263_1_0_6"/>
<evidence type="ECO:0000313" key="11">
    <source>
        <dbReference type="EMBL" id="AAK03210.1"/>
    </source>
</evidence>
<dbReference type="GO" id="GO:0003677">
    <property type="term" value="F:DNA binding"/>
    <property type="evidence" value="ECO:0007669"/>
    <property type="project" value="UniProtKB-KW"/>
</dbReference>
<name>Q9CLT3_PASMU</name>
<comment type="cofactor">
    <cofactor evidence="10">
        <name>Mg(2+)</name>
        <dbReference type="ChEBI" id="CHEBI:18420"/>
    </cofactor>
    <cofactor evidence="10">
        <name>Mn(2+)</name>
        <dbReference type="ChEBI" id="CHEBI:29035"/>
    </cofactor>
</comment>
<evidence type="ECO:0000256" key="1">
    <source>
        <dbReference type="ARBA" id="ARBA00022722"/>
    </source>
</evidence>
<dbReference type="InterPro" id="IPR050646">
    <property type="entry name" value="Cas1"/>
</dbReference>
<dbReference type="GO" id="GO:0043571">
    <property type="term" value="P:maintenance of CRISPR repeat elements"/>
    <property type="evidence" value="ECO:0007669"/>
    <property type="project" value="UniProtKB-UniRule"/>
</dbReference>
<evidence type="ECO:0000256" key="7">
    <source>
        <dbReference type="ARBA" id="ARBA00023125"/>
    </source>
</evidence>
<dbReference type="PANTHER" id="PTHR34353">
    <property type="entry name" value="CRISPR-ASSOCIATED ENDONUCLEASE CAS1 1"/>
    <property type="match status" value="1"/>
</dbReference>
<dbReference type="AlphaFoldDB" id="Q9CLT3"/>
<dbReference type="InterPro" id="IPR042206">
    <property type="entry name" value="CRISPR-assoc_Cas1_C"/>
</dbReference>
<dbReference type="CDD" id="cd09720">
    <property type="entry name" value="Cas1_II"/>
    <property type="match status" value="1"/>
</dbReference>
<reference evidence="11 12" key="1">
    <citation type="journal article" date="2001" name="Proc. Natl. Acad. Sci. U.S.A.">
        <title>Complete genomic sequence of Pasteurella multocida Pm70.</title>
        <authorList>
            <person name="May B.J."/>
            <person name="Zhang Q."/>
            <person name="Li L.L."/>
            <person name="Paustian M.L."/>
            <person name="Whittam T.S."/>
            <person name="Kapur V."/>
        </authorList>
    </citation>
    <scope>NUCLEOTIDE SEQUENCE [LARGE SCALE GENOMIC DNA]</scope>
    <source>
        <strain evidence="11 12">Pm70</strain>
    </source>
</reference>
<dbReference type="GO" id="GO:0004520">
    <property type="term" value="F:DNA endonuclease activity"/>
    <property type="evidence" value="ECO:0007669"/>
    <property type="project" value="InterPro"/>
</dbReference>
<feature type="binding site" evidence="10">
    <location>
        <position position="187"/>
    </location>
    <ligand>
        <name>Mn(2+)</name>
        <dbReference type="ChEBI" id="CHEBI:29035"/>
    </ligand>
</feature>
<dbReference type="Proteomes" id="UP000000809">
    <property type="component" value="Chromosome"/>
</dbReference>
<gene>
    <name evidence="10" type="primary">cas1</name>
    <name evidence="11" type="ordered locus">PM1126</name>
</gene>
<keyword evidence="6 10" id="KW-0051">Antiviral defense</keyword>
<organism evidence="11 12">
    <name type="scientific">Pasteurella multocida (strain Pm70)</name>
    <dbReference type="NCBI Taxonomy" id="272843"/>
    <lineage>
        <taxon>Bacteria</taxon>
        <taxon>Pseudomonadati</taxon>
        <taxon>Pseudomonadota</taxon>
        <taxon>Gammaproteobacteria</taxon>
        <taxon>Pasteurellales</taxon>
        <taxon>Pasteurellaceae</taxon>
        <taxon>Pasteurella</taxon>
    </lineage>
</organism>
<evidence type="ECO:0000256" key="10">
    <source>
        <dbReference type="HAMAP-Rule" id="MF_01470"/>
    </source>
</evidence>
<dbReference type="KEGG" id="pmu:PM1126"/>
<dbReference type="NCBIfam" id="TIGR00287">
    <property type="entry name" value="cas1"/>
    <property type="match status" value="1"/>
</dbReference>
<dbReference type="GO" id="GO:0016787">
    <property type="term" value="F:hydrolase activity"/>
    <property type="evidence" value="ECO:0007669"/>
    <property type="project" value="UniProtKB-KW"/>
</dbReference>
<dbReference type="GO" id="GO:0051607">
    <property type="term" value="P:defense response to virus"/>
    <property type="evidence" value="ECO:0007669"/>
    <property type="project" value="UniProtKB-UniRule"/>
</dbReference>
<dbReference type="NCBIfam" id="TIGR03639">
    <property type="entry name" value="cas1_NMENI"/>
    <property type="match status" value="1"/>
</dbReference>
<dbReference type="EnsemblBacteria" id="AAK03210">
    <property type="protein sequence ID" value="AAK03210"/>
    <property type="gene ID" value="PM1126"/>
</dbReference>
<keyword evidence="3 10" id="KW-0255">Endonuclease</keyword>
<evidence type="ECO:0000256" key="9">
    <source>
        <dbReference type="ARBA" id="ARBA00038592"/>
    </source>
</evidence>
<evidence type="ECO:0000256" key="5">
    <source>
        <dbReference type="ARBA" id="ARBA00022842"/>
    </source>
</evidence>
<keyword evidence="4 10" id="KW-0378">Hydrolase</keyword>
<dbReference type="GO" id="GO:0046872">
    <property type="term" value="F:metal ion binding"/>
    <property type="evidence" value="ECO:0007669"/>
    <property type="project" value="UniProtKB-UniRule"/>
</dbReference>
<keyword evidence="12" id="KW-1185">Reference proteome</keyword>
<dbReference type="Pfam" id="PF01867">
    <property type="entry name" value="Cas_Cas1"/>
    <property type="match status" value="1"/>
</dbReference>
<evidence type="ECO:0000256" key="3">
    <source>
        <dbReference type="ARBA" id="ARBA00022759"/>
    </source>
</evidence>
<evidence type="ECO:0000256" key="8">
    <source>
        <dbReference type="ARBA" id="ARBA00023211"/>
    </source>
</evidence>
<keyword evidence="5 10" id="KW-0460">Magnesium</keyword>